<evidence type="ECO:0000256" key="1">
    <source>
        <dbReference type="SAM" id="MobiDB-lite"/>
    </source>
</evidence>
<dbReference type="CDD" id="cd19958">
    <property type="entry name" value="pyocin_knob"/>
    <property type="match status" value="1"/>
</dbReference>
<proteinExistence type="predicted"/>
<accession>A0A9W5P0R0</accession>
<feature type="non-terminal residue" evidence="2">
    <location>
        <position position="1"/>
    </location>
</feature>
<reference evidence="2 3" key="1">
    <citation type="submission" date="2012-04" db="EMBL/GenBank/DDBJ databases">
        <title>The Genome Sequence of Bacillus cereus VD154.</title>
        <authorList>
            <consortium name="The Broad Institute Genome Sequencing Platform"/>
            <consortium name="The Broad Institute Genome Sequencing Center for Infectious Disease"/>
            <person name="Feldgarden M."/>
            <person name="Van der Auwera G.A."/>
            <person name="Mahillon J."/>
            <person name="Duprez V."/>
            <person name="Timmery S."/>
            <person name="Mattelet C."/>
            <person name="Dierick K."/>
            <person name="Sun M."/>
            <person name="Yu Z."/>
            <person name="Zhu L."/>
            <person name="Hu X."/>
            <person name="Shank E.B."/>
            <person name="Swiecicka I."/>
            <person name="Hansen B.M."/>
            <person name="Andrup L."/>
            <person name="Young S.K."/>
            <person name="Zeng Q."/>
            <person name="Gargeya S."/>
            <person name="Fitzgerald M."/>
            <person name="Haas B."/>
            <person name="Abouelleil A."/>
            <person name="Alvarado L."/>
            <person name="Arachchi H.M."/>
            <person name="Berlin A."/>
            <person name="Chapman S.B."/>
            <person name="Goldberg J."/>
            <person name="Griggs A."/>
            <person name="Gujja S."/>
            <person name="Hansen M."/>
            <person name="Howarth C."/>
            <person name="Imamovic A."/>
            <person name="Larimer J."/>
            <person name="McCowen C."/>
            <person name="Montmayeur A."/>
            <person name="Murphy C."/>
            <person name="Neiman D."/>
            <person name="Pearson M."/>
            <person name="Priest M."/>
            <person name="Roberts A."/>
            <person name="Saif S."/>
            <person name="Shea T."/>
            <person name="Sisk P."/>
            <person name="Sykes S."/>
            <person name="Wortman J."/>
            <person name="Nusbaum C."/>
            <person name="Birren B."/>
        </authorList>
    </citation>
    <scope>NUCLEOTIDE SEQUENCE [LARGE SCALE GENOMIC DNA]</scope>
    <source>
        <strain evidence="2 3">VD154</strain>
    </source>
</reference>
<evidence type="ECO:0008006" key="4">
    <source>
        <dbReference type="Google" id="ProtNLM"/>
    </source>
</evidence>
<feature type="region of interest" description="Disordered" evidence="1">
    <location>
        <begin position="1"/>
        <end position="49"/>
    </location>
</feature>
<evidence type="ECO:0000313" key="3">
    <source>
        <dbReference type="Proteomes" id="UP000006967"/>
    </source>
</evidence>
<dbReference type="AlphaFoldDB" id="A0A9W5P0R0"/>
<dbReference type="Proteomes" id="UP000006967">
    <property type="component" value="Unassembled WGS sequence"/>
</dbReference>
<comment type="caution">
    <text evidence="2">The sequence shown here is derived from an EMBL/GenBank/DDBJ whole genome shotgun (WGS) entry which is preliminary data.</text>
</comment>
<protein>
    <recommendedName>
        <fullName evidence="4">Exosporium leader peptide</fullName>
    </recommendedName>
</protein>
<sequence length="127" mass="13209">VTGPTGATGTPGTDGVTGPTGETGPKGDQGPVTAPSGIPITTAPTTTPPVDFNQYKEIGMYYSGATNSPPPINGPNTSTAWSLLVFKVGGYIQQLYINHGGMYFRHSTNSGGNWSHWMEIQATDIGH</sequence>
<organism evidence="2 3">
    <name type="scientific">Bacillus cereus VD154</name>
    <dbReference type="NCBI Taxonomy" id="1053238"/>
    <lineage>
        <taxon>Bacteria</taxon>
        <taxon>Bacillati</taxon>
        <taxon>Bacillota</taxon>
        <taxon>Bacilli</taxon>
        <taxon>Bacillales</taxon>
        <taxon>Bacillaceae</taxon>
        <taxon>Bacillus</taxon>
        <taxon>Bacillus cereus group</taxon>
    </lineage>
</organism>
<gene>
    <name evidence="2" type="ORF">IK5_04662</name>
</gene>
<dbReference type="EMBL" id="AHFG01000052">
    <property type="protein sequence ID" value="EJR69506.1"/>
    <property type="molecule type" value="Genomic_DNA"/>
</dbReference>
<feature type="compositionally biased region" description="Low complexity" evidence="1">
    <location>
        <begin position="1"/>
        <end position="23"/>
    </location>
</feature>
<name>A0A9W5P0R0_BACCE</name>
<feature type="compositionally biased region" description="Low complexity" evidence="1">
    <location>
        <begin position="33"/>
        <end position="49"/>
    </location>
</feature>
<evidence type="ECO:0000313" key="2">
    <source>
        <dbReference type="EMBL" id="EJR69506.1"/>
    </source>
</evidence>